<gene>
    <name evidence="6" type="primary">paaZ</name>
    <name evidence="6" type="ORF">ACFOLH_15925</name>
</gene>
<dbReference type="InterPro" id="IPR002539">
    <property type="entry name" value="MaoC-like_dom"/>
</dbReference>
<proteinExistence type="inferred from homology"/>
<evidence type="ECO:0000313" key="7">
    <source>
        <dbReference type="Proteomes" id="UP001595685"/>
    </source>
</evidence>
<evidence type="ECO:0000256" key="2">
    <source>
        <dbReference type="ARBA" id="ARBA00009986"/>
    </source>
</evidence>
<protein>
    <submittedName>
        <fullName evidence="6">Phenylacetic acid degradation bifunctional protein PaaZ</fullName>
    </submittedName>
</protein>
<dbReference type="InterPro" id="IPR016161">
    <property type="entry name" value="Ald_DH/histidinol_DH"/>
</dbReference>
<dbReference type="PANTHER" id="PTHR43111">
    <property type="entry name" value="ALDEHYDE DEHYDROGENASE B-RELATED"/>
    <property type="match status" value="1"/>
</dbReference>
<reference evidence="7" key="1">
    <citation type="journal article" date="2019" name="Int. J. Syst. Evol. Microbiol.">
        <title>The Global Catalogue of Microorganisms (GCM) 10K type strain sequencing project: providing services to taxonomists for standard genome sequencing and annotation.</title>
        <authorList>
            <consortium name="The Broad Institute Genomics Platform"/>
            <consortium name="The Broad Institute Genome Sequencing Center for Infectious Disease"/>
            <person name="Wu L."/>
            <person name="Ma J."/>
        </authorList>
    </citation>
    <scope>NUCLEOTIDE SEQUENCE [LARGE SCALE GENOMIC DNA]</scope>
    <source>
        <strain evidence="7">NCAIM B.02333</strain>
    </source>
</reference>
<accession>A0ABV7WJ23</accession>
<comment type="similarity">
    <text evidence="1">Belongs to the enoyl-CoA hydratase/isomerase family.</text>
</comment>
<dbReference type="InterPro" id="IPR016162">
    <property type="entry name" value="Ald_DH_N"/>
</dbReference>
<name>A0ABV7WJ23_9MICO</name>
<dbReference type="NCBIfam" id="TIGR02278">
    <property type="entry name" value="PaaN-DH"/>
    <property type="match status" value="1"/>
</dbReference>
<dbReference type="Proteomes" id="UP001595685">
    <property type="component" value="Unassembled WGS sequence"/>
</dbReference>
<sequence length="673" mass="70888">MLESHVAGRWRTPTDEGAPLLDAATGEEVARISTAPVPAAEAVRHAREVGGPALRSMTFHERAMLVKELALALREHTDELYELSYATGSTARDTAIDVDGGIVTMLGISSTARKNLPNDVVATDGPVERVSRGGTFLAQHVWTPLRGVAVQVNAYNFPVWGALEKLAPALVAGVPSIVKPAEQTAYVTERMVRLAVGTGILPDGALQLLVGHHEGLLDALDGQDLLSFTGSADTAAVLRAHPAVVQRGVRYTAEADSLNAAVLGPDAVAGSPELDLFVREVAREMTAKAGQKCTAVRRAFVPSSLMAEVTEALAARLSTATVGDPRDPATRVGALVDLEQRDAVRAAVRAIAAGGRVVTGAGDTVVDGYERGAWMAPVLLAVEDARFGPVHDVEPFGPVASLMAYDSAEEVVDLLALGRGSLVASVVSHDPAFVRTVVLGAAPFHGRLHVLDRDDAAESTGHGSPLPHLVHGGPGRAGGGEELGGVRGITHHMQRTAVQGSPDMLTAVTGQWVPGSRRRTDGPHPFRLSMSELRIGDGFTSDWHEVTPEDISGFAAMSGDTFYAHTDPEAAAANPIFGGIVAHGYWVLSRAAGLFVDPAPGPVLANTGLEGLRFTTPVRAGDRIRVALTCKALNPREHTDHGEVRFDATVTNDRDEVCATYTLLTMVTKEPRP</sequence>
<keyword evidence="3" id="KW-0560">Oxidoreductase</keyword>
<dbReference type="SUPFAM" id="SSF53720">
    <property type="entry name" value="ALDH-like"/>
    <property type="match status" value="1"/>
</dbReference>
<dbReference type="InterPro" id="IPR015590">
    <property type="entry name" value="Aldehyde_DH_dom"/>
</dbReference>
<dbReference type="InterPro" id="IPR011966">
    <property type="entry name" value="PaaN-DH"/>
</dbReference>
<comment type="caution">
    <text evidence="6">The sequence shown here is derived from an EMBL/GenBank/DDBJ whole genome shotgun (WGS) entry which is preliminary data.</text>
</comment>
<dbReference type="InterPro" id="IPR016163">
    <property type="entry name" value="Ald_DH_C"/>
</dbReference>
<dbReference type="PANTHER" id="PTHR43111:SF1">
    <property type="entry name" value="ALDEHYDE DEHYDROGENASE B-RELATED"/>
    <property type="match status" value="1"/>
</dbReference>
<dbReference type="SUPFAM" id="SSF54637">
    <property type="entry name" value="Thioesterase/thiol ester dehydrase-isomerase"/>
    <property type="match status" value="1"/>
</dbReference>
<dbReference type="Gene3D" id="3.10.129.10">
    <property type="entry name" value="Hotdog Thioesterase"/>
    <property type="match status" value="1"/>
</dbReference>
<evidence type="ECO:0000256" key="3">
    <source>
        <dbReference type="ARBA" id="ARBA00023002"/>
    </source>
</evidence>
<evidence type="ECO:0000259" key="4">
    <source>
        <dbReference type="Pfam" id="PF00171"/>
    </source>
</evidence>
<dbReference type="Pfam" id="PF01575">
    <property type="entry name" value="MaoC_dehydratas"/>
    <property type="match status" value="1"/>
</dbReference>
<keyword evidence="7" id="KW-1185">Reference proteome</keyword>
<dbReference type="Gene3D" id="3.40.309.10">
    <property type="entry name" value="Aldehyde Dehydrogenase, Chain A, domain 2"/>
    <property type="match status" value="1"/>
</dbReference>
<organism evidence="6 7">
    <name type="scientific">Aquipuribacter hungaricus</name>
    <dbReference type="NCBI Taxonomy" id="545624"/>
    <lineage>
        <taxon>Bacteria</taxon>
        <taxon>Bacillati</taxon>
        <taxon>Actinomycetota</taxon>
        <taxon>Actinomycetes</taxon>
        <taxon>Micrococcales</taxon>
        <taxon>Intrasporangiaceae</taxon>
        <taxon>Aquipuribacter</taxon>
    </lineage>
</organism>
<dbReference type="Gene3D" id="3.40.605.10">
    <property type="entry name" value="Aldehyde Dehydrogenase, Chain A, domain 1"/>
    <property type="match status" value="1"/>
</dbReference>
<dbReference type="InterPro" id="IPR029069">
    <property type="entry name" value="HotDog_dom_sf"/>
</dbReference>
<evidence type="ECO:0000259" key="5">
    <source>
        <dbReference type="Pfam" id="PF01575"/>
    </source>
</evidence>
<feature type="domain" description="MaoC-like" evidence="5">
    <location>
        <begin position="541"/>
        <end position="650"/>
    </location>
</feature>
<comment type="similarity">
    <text evidence="2">Belongs to the aldehyde dehydrogenase family.</text>
</comment>
<evidence type="ECO:0000256" key="1">
    <source>
        <dbReference type="ARBA" id="ARBA00005254"/>
    </source>
</evidence>
<dbReference type="CDD" id="cd07128">
    <property type="entry name" value="ALDH_MaoC-N"/>
    <property type="match status" value="1"/>
</dbReference>
<dbReference type="NCBIfam" id="NF008868">
    <property type="entry name" value="PRK11903.1"/>
    <property type="match status" value="1"/>
</dbReference>
<feature type="domain" description="Aldehyde dehydrogenase" evidence="4">
    <location>
        <begin position="10"/>
        <end position="433"/>
    </location>
</feature>
<dbReference type="EMBL" id="JBHRWW010000013">
    <property type="protein sequence ID" value="MFC3689838.1"/>
    <property type="molecule type" value="Genomic_DNA"/>
</dbReference>
<dbReference type="Pfam" id="PF00171">
    <property type="entry name" value="Aldedh"/>
    <property type="match status" value="1"/>
</dbReference>
<evidence type="ECO:0000313" key="6">
    <source>
        <dbReference type="EMBL" id="MFC3689838.1"/>
    </source>
</evidence>
<dbReference type="RefSeq" id="WP_340291072.1">
    <property type="nucleotide sequence ID" value="NZ_JBBEOI010000030.1"/>
</dbReference>